<protein>
    <recommendedName>
        <fullName evidence="9">LysE family transporter</fullName>
    </recommendedName>
</protein>
<organism evidence="7 8">
    <name type="scientific">Spongiivirga citrea</name>
    <dbReference type="NCBI Taxonomy" id="1481457"/>
    <lineage>
        <taxon>Bacteria</taxon>
        <taxon>Pseudomonadati</taxon>
        <taxon>Bacteroidota</taxon>
        <taxon>Flavobacteriia</taxon>
        <taxon>Flavobacteriales</taxon>
        <taxon>Flavobacteriaceae</taxon>
        <taxon>Spongiivirga</taxon>
    </lineage>
</organism>
<evidence type="ECO:0000313" key="7">
    <source>
        <dbReference type="EMBL" id="NER16895.1"/>
    </source>
</evidence>
<feature type="transmembrane region" description="Helical" evidence="6">
    <location>
        <begin position="40"/>
        <end position="62"/>
    </location>
</feature>
<feature type="transmembrane region" description="Helical" evidence="6">
    <location>
        <begin position="187"/>
        <end position="205"/>
    </location>
</feature>
<evidence type="ECO:0000256" key="5">
    <source>
        <dbReference type="ARBA" id="ARBA00023136"/>
    </source>
</evidence>
<dbReference type="Proteomes" id="UP000474296">
    <property type="component" value="Unassembled WGS sequence"/>
</dbReference>
<dbReference type="InterPro" id="IPR001123">
    <property type="entry name" value="LeuE-type"/>
</dbReference>
<proteinExistence type="predicted"/>
<keyword evidence="5 6" id="KW-0472">Membrane</keyword>
<feature type="transmembrane region" description="Helical" evidence="6">
    <location>
        <begin position="74"/>
        <end position="92"/>
    </location>
</feature>
<dbReference type="Pfam" id="PF01810">
    <property type="entry name" value="LysE"/>
    <property type="match status" value="1"/>
</dbReference>
<gene>
    <name evidence="7" type="ORF">GWK10_06715</name>
</gene>
<keyword evidence="4 6" id="KW-1133">Transmembrane helix</keyword>
<dbReference type="GO" id="GO:0005886">
    <property type="term" value="C:plasma membrane"/>
    <property type="evidence" value="ECO:0007669"/>
    <property type="project" value="UniProtKB-SubCell"/>
</dbReference>
<feature type="transmembrane region" description="Helical" evidence="6">
    <location>
        <begin position="112"/>
        <end position="132"/>
    </location>
</feature>
<dbReference type="GO" id="GO:0006865">
    <property type="term" value="P:amino acid transport"/>
    <property type="evidence" value="ECO:0007669"/>
    <property type="project" value="InterPro"/>
</dbReference>
<evidence type="ECO:0000256" key="2">
    <source>
        <dbReference type="ARBA" id="ARBA00022475"/>
    </source>
</evidence>
<sequence>MNWLLYFLIGFVATTLGAIPLGTVNLSVINTTIKQNSNSAMKIAMSAGIAEILLTLFALHYSMTIMHIIEDYKWIQYGIAGLLFATGILLYFKKQKKLHSDSSTRKKIFNGFILGVFNPPVLVYWMLALGYINMNTISLNMTTPLSVLFLFLLGVYAGKIGTLYGYSKASVLLKNRVGHIANAMNQLIGVLLVVIGIFQLSKLLFF</sequence>
<dbReference type="EMBL" id="JAABOQ010000003">
    <property type="protein sequence ID" value="NER16895.1"/>
    <property type="molecule type" value="Genomic_DNA"/>
</dbReference>
<dbReference type="RefSeq" id="WP_164030599.1">
    <property type="nucleotide sequence ID" value="NZ_JAABOQ010000003.1"/>
</dbReference>
<evidence type="ECO:0000256" key="1">
    <source>
        <dbReference type="ARBA" id="ARBA00004651"/>
    </source>
</evidence>
<name>A0A6M0CGB4_9FLAO</name>
<keyword evidence="8" id="KW-1185">Reference proteome</keyword>
<comment type="caution">
    <text evidence="7">The sequence shown here is derived from an EMBL/GenBank/DDBJ whole genome shotgun (WGS) entry which is preliminary data.</text>
</comment>
<reference evidence="7 8" key="1">
    <citation type="submission" date="2020-01" db="EMBL/GenBank/DDBJ databases">
        <title>Spongiivirga citrea KCTC 32990T.</title>
        <authorList>
            <person name="Wang G."/>
        </authorList>
    </citation>
    <scope>NUCLEOTIDE SEQUENCE [LARGE SCALE GENOMIC DNA]</scope>
    <source>
        <strain evidence="7 8">KCTC 32990</strain>
    </source>
</reference>
<comment type="subcellular location">
    <subcellularLocation>
        <location evidence="1">Cell membrane</location>
        <topology evidence="1">Multi-pass membrane protein</topology>
    </subcellularLocation>
</comment>
<keyword evidence="2" id="KW-1003">Cell membrane</keyword>
<evidence type="ECO:0000256" key="6">
    <source>
        <dbReference type="SAM" id="Phobius"/>
    </source>
</evidence>
<feature type="transmembrane region" description="Helical" evidence="6">
    <location>
        <begin position="6"/>
        <end position="28"/>
    </location>
</feature>
<evidence type="ECO:0000313" key="8">
    <source>
        <dbReference type="Proteomes" id="UP000474296"/>
    </source>
</evidence>
<accession>A0A6M0CGB4</accession>
<dbReference type="AlphaFoldDB" id="A0A6M0CGB4"/>
<evidence type="ECO:0000256" key="3">
    <source>
        <dbReference type="ARBA" id="ARBA00022692"/>
    </source>
</evidence>
<feature type="transmembrane region" description="Helical" evidence="6">
    <location>
        <begin position="144"/>
        <end position="166"/>
    </location>
</feature>
<keyword evidence="3 6" id="KW-0812">Transmembrane</keyword>
<evidence type="ECO:0000256" key="4">
    <source>
        <dbReference type="ARBA" id="ARBA00022989"/>
    </source>
</evidence>
<evidence type="ECO:0008006" key="9">
    <source>
        <dbReference type="Google" id="ProtNLM"/>
    </source>
</evidence>